<feature type="region of interest" description="Disordered" evidence="2">
    <location>
        <begin position="1"/>
        <end position="35"/>
    </location>
</feature>
<dbReference type="AlphaFoldDB" id="A0A517L8S9"/>
<feature type="compositionally biased region" description="Low complexity" evidence="2">
    <location>
        <begin position="339"/>
        <end position="349"/>
    </location>
</feature>
<dbReference type="OrthoDB" id="360327at2759"/>
<name>A0A517L8S9_9PEZI</name>
<feature type="compositionally biased region" description="Low complexity" evidence="2">
    <location>
        <begin position="1"/>
        <end position="17"/>
    </location>
</feature>
<dbReference type="Proteomes" id="UP000316270">
    <property type="component" value="Chromosome 7"/>
</dbReference>
<dbReference type="Pfam" id="PF04502">
    <property type="entry name" value="Saf4_Yju2"/>
    <property type="match status" value="1"/>
</dbReference>
<dbReference type="InterPro" id="IPR007590">
    <property type="entry name" value="Saf4/Yju2"/>
</dbReference>
<gene>
    <name evidence="3" type="ORF">FKW77_002187</name>
</gene>
<sequence length="380" mass="42777">MGRYMPPASLDPSLSSDHVGGFNRQNDQRPRAPDGSIVVRFEMPFKIWCSGCSPESIIDQGSRFNATKKTTGKFFTTPVYEFKMKHADCGKAIVISTDPMNQTYKITAGGRRQDWTFKDLDEGGDVGEPLDYNDPQDPFAAQEAKRYAARKNDSAVSDRRIEELLKANERQWKNPGAANSQLRKAFREGPGGRHERNRDQQEGEALSNRYGLTFEVPASTQEDKERARNVNFGQQDAAIVSAAEERLANSRSIFDKTPIKPLTRPPGMKSQQWNAMKQVHNLKQAANIQIAEQREKQFGGWDTVGMKRKKPTPDERLSKLMGRPVTRKFVTDKVKIAANSTSATTQQQSKQAECEQPPAKKKFVQLVDYSDTEPEDEEGE</sequence>
<feature type="region of interest" description="Disordered" evidence="2">
    <location>
        <begin position="167"/>
        <end position="206"/>
    </location>
</feature>
<feature type="region of interest" description="Disordered" evidence="2">
    <location>
        <begin position="339"/>
        <end position="380"/>
    </location>
</feature>
<dbReference type="STRING" id="50376.A0A517L8S9"/>
<dbReference type="GO" id="GO:0071014">
    <property type="term" value="C:post-mRNA release spliceosomal complex"/>
    <property type="evidence" value="ECO:0007669"/>
    <property type="project" value="TreeGrafter"/>
</dbReference>
<organism evidence="3 4">
    <name type="scientific">Venturia effusa</name>
    <dbReference type="NCBI Taxonomy" id="50376"/>
    <lineage>
        <taxon>Eukaryota</taxon>
        <taxon>Fungi</taxon>
        <taxon>Dikarya</taxon>
        <taxon>Ascomycota</taxon>
        <taxon>Pezizomycotina</taxon>
        <taxon>Dothideomycetes</taxon>
        <taxon>Pleosporomycetidae</taxon>
        <taxon>Venturiales</taxon>
        <taxon>Venturiaceae</taxon>
        <taxon>Venturia</taxon>
    </lineage>
</organism>
<dbReference type="GO" id="GO:0000398">
    <property type="term" value="P:mRNA splicing, via spliceosome"/>
    <property type="evidence" value="ECO:0007669"/>
    <property type="project" value="InterPro"/>
</dbReference>
<feature type="compositionally biased region" description="Basic and acidic residues" evidence="2">
    <location>
        <begin position="185"/>
        <end position="201"/>
    </location>
</feature>
<dbReference type="GO" id="GO:0005684">
    <property type="term" value="C:U2-type spliceosomal complex"/>
    <property type="evidence" value="ECO:0007669"/>
    <property type="project" value="TreeGrafter"/>
</dbReference>
<evidence type="ECO:0000256" key="1">
    <source>
        <dbReference type="ARBA" id="ARBA00005595"/>
    </source>
</evidence>
<evidence type="ECO:0000256" key="2">
    <source>
        <dbReference type="SAM" id="MobiDB-lite"/>
    </source>
</evidence>
<dbReference type="PANTHER" id="PTHR12111:SF2">
    <property type="entry name" value="SPLICING FACTOR YJU2B-RELATED"/>
    <property type="match status" value="1"/>
</dbReference>
<reference evidence="3 4" key="1">
    <citation type="submission" date="2019-07" db="EMBL/GenBank/DDBJ databases">
        <title>Finished genome of Venturia effusa.</title>
        <authorList>
            <person name="Young C.A."/>
            <person name="Cox M.P."/>
            <person name="Ganley A.R.D."/>
            <person name="David W.J."/>
        </authorList>
    </citation>
    <scope>NUCLEOTIDE SEQUENCE [LARGE SCALE GENOMIC DNA]</scope>
    <source>
        <strain evidence="4">albino</strain>
    </source>
</reference>
<proteinExistence type="inferred from homology"/>
<protein>
    <submittedName>
        <fullName evidence="3">Uncharacterized protein</fullName>
    </submittedName>
</protein>
<dbReference type="PANTHER" id="PTHR12111">
    <property type="entry name" value="SPLICING FACTOR YJU2"/>
    <property type="match status" value="1"/>
</dbReference>
<feature type="compositionally biased region" description="Acidic residues" evidence="2">
    <location>
        <begin position="370"/>
        <end position="380"/>
    </location>
</feature>
<dbReference type="EMBL" id="CP042191">
    <property type="protein sequence ID" value="QDS72029.1"/>
    <property type="molecule type" value="Genomic_DNA"/>
</dbReference>
<accession>A0A517L8S9</accession>
<evidence type="ECO:0000313" key="3">
    <source>
        <dbReference type="EMBL" id="QDS72029.1"/>
    </source>
</evidence>
<keyword evidence="4" id="KW-1185">Reference proteome</keyword>
<evidence type="ECO:0000313" key="4">
    <source>
        <dbReference type="Proteomes" id="UP000316270"/>
    </source>
</evidence>
<comment type="similarity">
    <text evidence="1">Belongs to the CWC16 family.</text>
</comment>